<dbReference type="EMBL" id="JAUKUA010000004">
    <property type="protein sequence ID" value="KAK0715167.1"/>
    <property type="molecule type" value="Genomic_DNA"/>
</dbReference>
<comment type="caution">
    <text evidence="4">The sequence shown here is derived from an EMBL/GenBank/DDBJ whole genome shotgun (WGS) entry which is preliminary data.</text>
</comment>
<dbReference type="PANTHER" id="PTHR43712">
    <property type="entry name" value="PUTATIVE (AFU_ORTHOLOGUE AFUA_4G14580)-RELATED"/>
    <property type="match status" value="1"/>
</dbReference>
<evidence type="ECO:0000256" key="1">
    <source>
        <dbReference type="ARBA" id="ARBA00022603"/>
    </source>
</evidence>
<evidence type="ECO:0000313" key="4">
    <source>
        <dbReference type="EMBL" id="KAK0715167.1"/>
    </source>
</evidence>
<proteinExistence type="predicted"/>
<dbReference type="Gene3D" id="1.10.10.10">
    <property type="entry name" value="Winged helix-like DNA-binding domain superfamily/Winged helix DNA-binding domain"/>
    <property type="match status" value="1"/>
</dbReference>
<reference evidence="4" key="1">
    <citation type="submission" date="2023-06" db="EMBL/GenBank/DDBJ databases">
        <title>Genome-scale phylogeny and comparative genomics of the fungal order Sordariales.</title>
        <authorList>
            <consortium name="Lawrence Berkeley National Laboratory"/>
            <person name="Hensen N."/>
            <person name="Bonometti L."/>
            <person name="Westerberg I."/>
            <person name="Brannstrom I.O."/>
            <person name="Guillou S."/>
            <person name="Cros-Aarteil S."/>
            <person name="Calhoun S."/>
            <person name="Haridas S."/>
            <person name="Kuo A."/>
            <person name="Mondo S."/>
            <person name="Pangilinan J."/>
            <person name="Riley R."/>
            <person name="Labutti K."/>
            <person name="Andreopoulos B."/>
            <person name="Lipzen A."/>
            <person name="Chen C."/>
            <person name="Yanf M."/>
            <person name="Daum C."/>
            <person name="Ng V."/>
            <person name="Clum A."/>
            <person name="Steindorff A."/>
            <person name="Ohm R."/>
            <person name="Martin F."/>
            <person name="Silar P."/>
            <person name="Natvig D."/>
            <person name="Lalanne C."/>
            <person name="Gautier V."/>
            <person name="Ament-Velasquez S.L."/>
            <person name="Kruys A."/>
            <person name="Hutchinson M.I."/>
            <person name="Powell A.J."/>
            <person name="Barry K."/>
            <person name="Miller A.N."/>
            <person name="Grigoriev I.V."/>
            <person name="Debuchy R."/>
            <person name="Gladieux P."/>
            <person name="Thoren M.H."/>
            <person name="Johannesson H."/>
        </authorList>
    </citation>
    <scope>NUCLEOTIDE SEQUENCE</scope>
    <source>
        <strain evidence="4">SMH4607-1</strain>
    </source>
</reference>
<accession>A0AA40AG12</accession>
<evidence type="ECO:0000313" key="5">
    <source>
        <dbReference type="Proteomes" id="UP001172102"/>
    </source>
</evidence>
<protein>
    <submittedName>
        <fullName evidence="4">Uncharacterized protein</fullName>
    </submittedName>
</protein>
<keyword evidence="3" id="KW-0949">S-adenosyl-L-methionine</keyword>
<dbReference type="PANTHER" id="PTHR43712:SF2">
    <property type="entry name" value="O-METHYLTRANSFERASE CICE"/>
    <property type="match status" value="1"/>
</dbReference>
<dbReference type="InterPro" id="IPR036388">
    <property type="entry name" value="WH-like_DNA-bd_sf"/>
</dbReference>
<dbReference type="SUPFAM" id="SSF46785">
    <property type="entry name" value="Winged helix' DNA-binding domain"/>
    <property type="match status" value="1"/>
</dbReference>
<dbReference type="InterPro" id="IPR036390">
    <property type="entry name" value="WH_DNA-bd_sf"/>
</dbReference>
<evidence type="ECO:0000256" key="2">
    <source>
        <dbReference type="ARBA" id="ARBA00022679"/>
    </source>
</evidence>
<evidence type="ECO:0000256" key="3">
    <source>
        <dbReference type="ARBA" id="ARBA00022691"/>
    </source>
</evidence>
<keyword evidence="1" id="KW-0489">Methyltransferase</keyword>
<dbReference type="GO" id="GO:0032259">
    <property type="term" value="P:methylation"/>
    <property type="evidence" value="ECO:0007669"/>
    <property type="project" value="UniProtKB-KW"/>
</dbReference>
<dbReference type="AlphaFoldDB" id="A0AA40AG12"/>
<keyword evidence="5" id="KW-1185">Reference proteome</keyword>
<organism evidence="4 5">
    <name type="scientific">Lasiosphaeris hirsuta</name>
    <dbReference type="NCBI Taxonomy" id="260670"/>
    <lineage>
        <taxon>Eukaryota</taxon>
        <taxon>Fungi</taxon>
        <taxon>Dikarya</taxon>
        <taxon>Ascomycota</taxon>
        <taxon>Pezizomycotina</taxon>
        <taxon>Sordariomycetes</taxon>
        <taxon>Sordariomycetidae</taxon>
        <taxon>Sordariales</taxon>
        <taxon>Lasiosphaeriaceae</taxon>
        <taxon>Lasiosphaeris</taxon>
    </lineage>
</organism>
<gene>
    <name evidence="4" type="ORF">B0H67DRAFT_644949</name>
</gene>
<keyword evidence="2" id="KW-0808">Transferase</keyword>
<dbReference type="GO" id="GO:0008168">
    <property type="term" value="F:methyltransferase activity"/>
    <property type="evidence" value="ECO:0007669"/>
    <property type="project" value="UniProtKB-KW"/>
</dbReference>
<sequence length="196" mass="21697">MSVVSAVRIFQDWGVFDAIPIRGATETEQDITYAALAAKLNVEESLLVRIAGMLTSNSILYHLPGTLARLAHTPTSLLLRPAQPVGSMFQVMYTNVVEVSTILPAYFVTYGRAEPRGPGHIPTSFLAGRPTLEYSELLNEDPARIETFMRAISITHQNMPTTGMYDMDWVLRKVAEEPDRVVWVDIGGGPNYEGQK</sequence>
<dbReference type="Proteomes" id="UP001172102">
    <property type="component" value="Unassembled WGS sequence"/>
</dbReference>
<name>A0AA40AG12_9PEZI</name>